<sequence length="221" mass="25008">MPITIGCYHAHYSNIDIIEQALAPYGVELVHYVDPGVDRRKADPYFTLEKAQDKIKETLDWIAASHVDAVLITCTFFTAHMPDGLNYGIPVIKLDDPLFEAICRSDRPSLLVFTNPATVQGTLERLIRYAQQQGRRLDLHSQTIEPSFELLMQGRKVKYTELVASGLQRLAEDNPDRQVWAAQLSMVQAAEHTERACGIRLGDPLRSLVQHMADRLGLQRR</sequence>
<keyword evidence="2" id="KW-1185">Reference proteome</keyword>
<dbReference type="EMBL" id="JBHTLU010000006">
    <property type="protein sequence ID" value="MFD1218862.1"/>
    <property type="molecule type" value="Genomic_DNA"/>
</dbReference>
<comment type="caution">
    <text evidence="1">The sequence shown here is derived from an EMBL/GenBank/DDBJ whole genome shotgun (WGS) entry which is preliminary data.</text>
</comment>
<name>A0ABW3UD78_9BACL</name>
<evidence type="ECO:0008006" key="3">
    <source>
        <dbReference type="Google" id="ProtNLM"/>
    </source>
</evidence>
<organism evidence="1 2">
    <name type="scientific">Paenibacillus vulneris</name>
    <dbReference type="NCBI Taxonomy" id="1133364"/>
    <lineage>
        <taxon>Bacteria</taxon>
        <taxon>Bacillati</taxon>
        <taxon>Bacillota</taxon>
        <taxon>Bacilli</taxon>
        <taxon>Bacillales</taxon>
        <taxon>Paenibacillaceae</taxon>
        <taxon>Paenibacillus</taxon>
    </lineage>
</organism>
<evidence type="ECO:0000313" key="1">
    <source>
        <dbReference type="EMBL" id="MFD1218862.1"/>
    </source>
</evidence>
<gene>
    <name evidence="1" type="ORF">ACFQ4B_01915</name>
</gene>
<protein>
    <recommendedName>
        <fullName evidence="3">Asp/Glu racemase</fullName>
    </recommendedName>
</protein>
<accession>A0ABW3UD78</accession>
<reference evidence="2" key="1">
    <citation type="journal article" date="2019" name="Int. J. Syst. Evol. Microbiol.">
        <title>The Global Catalogue of Microorganisms (GCM) 10K type strain sequencing project: providing services to taxonomists for standard genome sequencing and annotation.</title>
        <authorList>
            <consortium name="The Broad Institute Genomics Platform"/>
            <consortium name="The Broad Institute Genome Sequencing Center for Infectious Disease"/>
            <person name="Wu L."/>
            <person name="Ma J."/>
        </authorList>
    </citation>
    <scope>NUCLEOTIDE SEQUENCE [LARGE SCALE GENOMIC DNA]</scope>
    <source>
        <strain evidence="2">CCUG 53270</strain>
    </source>
</reference>
<evidence type="ECO:0000313" key="2">
    <source>
        <dbReference type="Proteomes" id="UP001597180"/>
    </source>
</evidence>
<dbReference type="RefSeq" id="WP_345587677.1">
    <property type="nucleotide sequence ID" value="NZ_BAABJG010000012.1"/>
</dbReference>
<dbReference type="Proteomes" id="UP001597180">
    <property type="component" value="Unassembled WGS sequence"/>
</dbReference>
<proteinExistence type="predicted"/>